<evidence type="ECO:0000256" key="3">
    <source>
        <dbReference type="SAM" id="MobiDB-lite"/>
    </source>
</evidence>
<protein>
    <recommendedName>
        <fullName evidence="2">Protein LTV1 homolog</fullName>
    </recommendedName>
</protein>
<dbReference type="GO" id="GO:0005829">
    <property type="term" value="C:cytosol"/>
    <property type="evidence" value="ECO:0007669"/>
    <property type="project" value="TreeGrafter"/>
</dbReference>
<sequence length="131" mass="15571">MGKRNKLTEMMTTGSISSSIMPRSEGLRNIDEHFDKICEEYDDEHIGYGASDEEIDDEEEDEEEVTREEWKQRLEEMEGARKIRFEDLQLPSEEIKIKTLLMAAKNEKQPEMMERVTLDQNRKRNHWDCES</sequence>
<keyword evidence="4" id="KW-1185">Reference proteome</keyword>
<proteinExistence type="inferred from homology"/>
<dbReference type="GO" id="GO:0000056">
    <property type="term" value="P:ribosomal small subunit export from nucleus"/>
    <property type="evidence" value="ECO:0007669"/>
    <property type="project" value="TreeGrafter"/>
</dbReference>
<dbReference type="Proteomes" id="UP000887577">
    <property type="component" value="Unplaced"/>
</dbReference>
<dbReference type="GO" id="GO:0030688">
    <property type="term" value="C:preribosome, small subunit precursor"/>
    <property type="evidence" value="ECO:0007669"/>
    <property type="project" value="TreeGrafter"/>
</dbReference>
<reference evidence="5" key="1">
    <citation type="submission" date="2022-11" db="UniProtKB">
        <authorList>
            <consortium name="WormBaseParasite"/>
        </authorList>
    </citation>
    <scope>IDENTIFICATION</scope>
</reference>
<feature type="region of interest" description="Disordered" evidence="3">
    <location>
        <begin position="1"/>
        <end position="24"/>
    </location>
</feature>
<name>A0A914YAR5_9BILA</name>
<evidence type="ECO:0000256" key="1">
    <source>
        <dbReference type="ARBA" id="ARBA00009078"/>
    </source>
</evidence>
<evidence type="ECO:0000256" key="2">
    <source>
        <dbReference type="ARBA" id="ARBA00021561"/>
    </source>
</evidence>
<evidence type="ECO:0000313" key="5">
    <source>
        <dbReference type="WBParaSite" id="PSU_v2.g17297.t1"/>
    </source>
</evidence>
<accession>A0A914YAR5</accession>
<dbReference type="GO" id="GO:0042274">
    <property type="term" value="P:ribosomal small subunit biogenesis"/>
    <property type="evidence" value="ECO:0007669"/>
    <property type="project" value="InterPro"/>
</dbReference>
<dbReference type="AlphaFoldDB" id="A0A914YAR5"/>
<organism evidence="4 5">
    <name type="scientific">Panagrolaimus superbus</name>
    <dbReference type="NCBI Taxonomy" id="310955"/>
    <lineage>
        <taxon>Eukaryota</taxon>
        <taxon>Metazoa</taxon>
        <taxon>Ecdysozoa</taxon>
        <taxon>Nematoda</taxon>
        <taxon>Chromadorea</taxon>
        <taxon>Rhabditida</taxon>
        <taxon>Tylenchina</taxon>
        <taxon>Panagrolaimomorpha</taxon>
        <taxon>Panagrolaimoidea</taxon>
        <taxon>Panagrolaimidae</taxon>
        <taxon>Panagrolaimus</taxon>
    </lineage>
</organism>
<dbReference type="Pfam" id="PF04180">
    <property type="entry name" value="LTV"/>
    <property type="match status" value="1"/>
</dbReference>
<comment type="similarity">
    <text evidence="1">Belongs to the LTV1 family.</text>
</comment>
<feature type="compositionally biased region" description="Acidic residues" evidence="3">
    <location>
        <begin position="51"/>
        <end position="66"/>
    </location>
</feature>
<dbReference type="PANTHER" id="PTHR21531">
    <property type="entry name" value="LOW-TEMPERATURE VIABILITY PROTEIN LTV1-RELATED"/>
    <property type="match status" value="1"/>
</dbReference>
<dbReference type="WBParaSite" id="PSU_v2.g17297.t1">
    <property type="protein sequence ID" value="PSU_v2.g17297.t1"/>
    <property type="gene ID" value="PSU_v2.g17297"/>
</dbReference>
<dbReference type="InterPro" id="IPR007307">
    <property type="entry name" value="Ltv1"/>
</dbReference>
<feature type="region of interest" description="Disordered" evidence="3">
    <location>
        <begin position="45"/>
        <end position="69"/>
    </location>
</feature>
<dbReference type="GO" id="GO:0005634">
    <property type="term" value="C:nucleus"/>
    <property type="evidence" value="ECO:0007669"/>
    <property type="project" value="TreeGrafter"/>
</dbReference>
<dbReference type="PANTHER" id="PTHR21531:SF0">
    <property type="entry name" value="PROTEIN LTV1 HOMOLOG"/>
    <property type="match status" value="1"/>
</dbReference>
<evidence type="ECO:0000313" key="4">
    <source>
        <dbReference type="Proteomes" id="UP000887577"/>
    </source>
</evidence>